<evidence type="ECO:0008006" key="3">
    <source>
        <dbReference type="Google" id="ProtNLM"/>
    </source>
</evidence>
<dbReference type="AlphaFoldDB" id="A0A0C2WWP6"/>
<organism evidence="1 2">
    <name type="scientific">Amanita muscaria (strain Koide BX008)</name>
    <dbReference type="NCBI Taxonomy" id="946122"/>
    <lineage>
        <taxon>Eukaryota</taxon>
        <taxon>Fungi</taxon>
        <taxon>Dikarya</taxon>
        <taxon>Basidiomycota</taxon>
        <taxon>Agaricomycotina</taxon>
        <taxon>Agaricomycetes</taxon>
        <taxon>Agaricomycetidae</taxon>
        <taxon>Agaricales</taxon>
        <taxon>Pluteineae</taxon>
        <taxon>Amanitaceae</taxon>
        <taxon>Amanita</taxon>
    </lineage>
</organism>
<protein>
    <recommendedName>
        <fullName evidence="3">Telomerase Cajal body protein 1</fullName>
    </recommendedName>
</protein>
<dbReference type="SUPFAM" id="SSF50978">
    <property type="entry name" value="WD40 repeat-like"/>
    <property type="match status" value="2"/>
</dbReference>
<dbReference type="EMBL" id="KN818293">
    <property type="protein sequence ID" value="KIL60778.1"/>
    <property type="molecule type" value="Genomic_DNA"/>
</dbReference>
<evidence type="ECO:0000313" key="2">
    <source>
        <dbReference type="Proteomes" id="UP000054549"/>
    </source>
</evidence>
<gene>
    <name evidence="1" type="ORF">M378DRAFT_83330</name>
</gene>
<reference evidence="1 2" key="1">
    <citation type="submission" date="2014-04" db="EMBL/GenBank/DDBJ databases">
        <title>Evolutionary Origins and Diversification of the Mycorrhizal Mutualists.</title>
        <authorList>
            <consortium name="DOE Joint Genome Institute"/>
            <consortium name="Mycorrhizal Genomics Consortium"/>
            <person name="Kohler A."/>
            <person name="Kuo A."/>
            <person name="Nagy L.G."/>
            <person name="Floudas D."/>
            <person name="Copeland A."/>
            <person name="Barry K.W."/>
            <person name="Cichocki N."/>
            <person name="Veneault-Fourrey C."/>
            <person name="LaButti K."/>
            <person name="Lindquist E.A."/>
            <person name="Lipzen A."/>
            <person name="Lundell T."/>
            <person name="Morin E."/>
            <person name="Murat C."/>
            <person name="Riley R."/>
            <person name="Ohm R."/>
            <person name="Sun H."/>
            <person name="Tunlid A."/>
            <person name="Henrissat B."/>
            <person name="Grigoriev I.V."/>
            <person name="Hibbett D.S."/>
            <person name="Martin F."/>
        </authorList>
    </citation>
    <scope>NUCLEOTIDE SEQUENCE [LARGE SCALE GENOMIC DNA]</scope>
    <source>
        <strain evidence="1 2">Koide BX008</strain>
    </source>
</reference>
<dbReference type="InParanoid" id="A0A0C2WWP6"/>
<dbReference type="STRING" id="946122.A0A0C2WWP6"/>
<dbReference type="PANTHER" id="PTHR13211:SF0">
    <property type="entry name" value="TELOMERASE CAJAL BODY PROTEIN 1"/>
    <property type="match status" value="1"/>
</dbReference>
<evidence type="ECO:0000313" key="1">
    <source>
        <dbReference type="EMBL" id="KIL60778.1"/>
    </source>
</evidence>
<accession>A0A0C2WWP6</accession>
<keyword evidence="2" id="KW-1185">Reference proteome</keyword>
<dbReference type="Proteomes" id="UP000054549">
    <property type="component" value="Unassembled WGS sequence"/>
</dbReference>
<dbReference type="PANTHER" id="PTHR13211">
    <property type="entry name" value="TELOMERASE CAJAL BODY PROTEIN 1"/>
    <property type="match status" value="1"/>
</dbReference>
<dbReference type="OrthoDB" id="239865at2759"/>
<dbReference type="FunCoup" id="A0A0C2WWP6">
    <property type="interactions" value="526"/>
</dbReference>
<dbReference type="Gene3D" id="2.130.10.10">
    <property type="entry name" value="YVTN repeat-like/Quinoprotein amine dehydrogenase"/>
    <property type="match status" value="1"/>
</dbReference>
<dbReference type="InterPro" id="IPR051150">
    <property type="entry name" value="SWT21/TCAB1_mRNA_Telomere"/>
</dbReference>
<dbReference type="HOGENOM" id="CLU_022731_3_1_1"/>
<name>A0A0C2WWP6_AMAMK</name>
<dbReference type="InterPro" id="IPR015943">
    <property type="entry name" value="WD40/YVTN_repeat-like_dom_sf"/>
</dbReference>
<sequence>MAEGANAATECIAEPEYTWHPPEYKFSTESPPLRYNLSLPDGQNAPANFMRSAKWSPDGLSVLGNREDGSFQLYEMYCIIQSYVYCNSDVQDTSVDLTDTVIQPRASFRQPSPILDFLWYPSASLHNPASYCFVASVRECPVRLFEASTGRLRASYKIIDHCERQVAPHSMSFNPTASRLYCGFENAIEVFDVQNPGEGTRLHTTPSRKSNDGLKGIISALAFSSDGSFSDAYFAAGSLSSYSHNIALYNEAQGENPTMFIGNNDTKGYGGVTQLRFHPFKPHILYASFRGRASYGRVYAWDLRAVDSGVSNPPYQVFQVYRDINELEIKTKELNFNQRMKFDIDVTGRWLSLGDQAGRISTFDLNAEAVTTCDDGISFPSFQFEAHSDAVGSVSFNSCFPLLLSTSGSRHFDVNQNVESDESSDDEEDNEEAQKAVIRRDKLVPFTYDSSVKVWDMN</sequence>
<proteinExistence type="predicted"/>
<dbReference type="InterPro" id="IPR036322">
    <property type="entry name" value="WD40_repeat_dom_sf"/>
</dbReference>